<keyword evidence="2" id="KW-1185">Reference proteome</keyword>
<sequence>MVFFDLNIPYHESDRHIPDKSARKTTRLKLTVKAMELGYTGVAYNRTIKGVMSEHDRCTTPRFPLSSVLKLAPSLFSAVKLHRHVLNVPASAPFRQYTRLTVAVDSPAQVSALNSGNPILKTYDVVAVRPLNQNAFEQVCKERDVWVDLIAIDFSDKLPFRLKQPLVKAAIKRGVYFEITYSPLIVDAQVRRQMISNAKLLVDWTRGKNLIISSAASSVTELRGPYDAANLSLLLGLSMEHAKAAVSRNCRSLIANALRKKQFYEEAIRVEVIPSGEQLDSKESCLSDWLKWDPISSGDGDLLLDDMAKSFSASSKASKTVKAIDFAAVMDSLPSRGLQVCDLKSTAEAAVQPLDIGKSFSGVGRADVSITGVSQQPESLDDLAKADQTKSYSMPSQQDSMNSFYPTNTVRDFNNAEETVMHTTNSEEEPKNSNGLDIDISPPRTEVHNWQSQSCITHCDAPVMLLPDHTAVLNTSAMETEITSSCNDTVDVVNSTPCKDLEFPAFQGDEAEMPCSSDGILGTQDHAMEEGLIETHPKIKEDLSLASHDTCLPQDFIKREHFRKSRDDSILVADGLPVVESYHVMKDIDDHPAEHCERPVDGVMEDHKQIEIRAEVNCPALDDSSGKGKLKSRKRRIPSQAFSFPLKRLLNPTTFKRKHKSLK</sequence>
<gene>
    <name evidence="1" type="ORF">Vadar_026906</name>
</gene>
<protein>
    <submittedName>
        <fullName evidence="1">Uncharacterized protein</fullName>
    </submittedName>
</protein>
<comment type="caution">
    <text evidence="1">The sequence shown here is derived from an EMBL/GenBank/DDBJ whole genome shotgun (WGS) entry which is preliminary data.</text>
</comment>
<name>A0ACB7ZFH8_9ERIC</name>
<dbReference type="Proteomes" id="UP000828048">
    <property type="component" value="Chromosome 12"/>
</dbReference>
<accession>A0ACB7ZFH8</accession>
<proteinExistence type="predicted"/>
<evidence type="ECO:0000313" key="2">
    <source>
        <dbReference type="Proteomes" id="UP000828048"/>
    </source>
</evidence>
<evidence type="ECO:0000313" key="1">
    <source>
        <dbReference type="EMBL" id="KAH7864197.1"/>
    </source>
</evidence>
<reference evidence="1 2" key="1">
    <citation type="journal article" date="2021" name="Hortic Res">
        <title>High-quality reference genome and annotation aids understanding of berry development for evergreen blueberry (Vaccinium darrowii).</title>
        <authorList>
            <person name="Yu J."/>
            <person name="Hulse-Kemp A.M."/>
            <person name="Babiker E."/>
            <person name="Staton M."/>
        </authorList>
    </citation>
    <scope>NUCLEOTIDE SEQUENCE [LARGE SCALE GENOMIC DNA]</scope>
    <source>
        <strain evidence="2">cv. NJ 8807/NJ 8810</strain>
        <tissue evidence="1">Young leaf</tissue>
    </source>
</reference>
<organism evidence="1 2">
    <name type="scientific">Vaccinium darrowii</name>
    <dbReference type="NCBI Taxonomy" id="229202"/>
    <lineage>
        <taxon>Eukaryota</taxon>
        <taxon>Viridiplantae</taxon>
        <taxon>Streptophyta</taxon>
        <taxon>Embryophyta</taxon>
        <taxon>Tracheophyta</taxon>
        <taxon>Spermatophyta</taxon>
        <taxon>Magnoliopsida</taxon>
        <taxon>eudicotyledons</taxon>
        <taxon>Gunneridae</taxon>
        <taxon>Pentapetalae</taxon>
        <taxon>asterids</taxon>
        <taxon>Ericales</taxon>
        <taxon>Ericaceae</taxon>
        <taxon>Vaccinioideae</taxon>
        <taxon>Vaccinieae</taxon>
        <taxon>Vaccinium</taxon>
    </lineage>
</organism>
<dbReference type="EMBL" id="CM037162">
    <property type="protein sequence ID" value="KAH7864197.1"/>
    <property type="molecule type" value="Genomic_DNA"/>
</dbReference>